<dbReference type="STRING" id="641491.DND132_3330"/>
<gene>
    <name evidence="2" type="ORF">DND132_3330</name>
</gene>
<evidence type="ECO:0000259" key="1">
    <source>
        <dbReference type="SMART" id="SM00481"/>
    </source>
</evidence>
<dbReference type="InterPro" id="IPR016195">
    <property type="entry name" value="Pol/histidinol_Pase-like"/>
</dbReference>
<reference evidence="2 3" key="1">
    <citation type="journal article" date="2011" name="J. Bacteriol.">
        <title>Genome sequence of the mercury-methylating strain Desulfovibrio desulfuricans ND132.</title>
        <authorList>
            <person name="Brown S.D."/>
            <person name="Gilmour C.C."/>
            <person name="Kucken A.M."/>
            <person name="Wall J.D."/>
            <person name="Elias D.A."/>
            <person name="Brandt C.C."/>
            <person name="Podar M."/>
            <person name="Chertkov O."/>
            <person name="Held B."/>
            <person name="Bruce D.C."/>
            <person name="Detter J.C."/>
            <person name="Tapia R."/>
            <person name="Han C.S."/>
            <person name="Goodwin L.A."/>
            <person name="Cheng J.F."/>
            <person name="Pitluck S."/>
            <person name="Woyke T."/>
            <person name="Mikhailova N."/>
            <person name="Ivanova N.N."/>
            <person name="Han J."/>
            <person name="Lucas S."/>
            <person name="Lapidus A.L."/>
            <person name="Land M.L."/>
            <person name="Hauser L.J."/>
            <person name="Palumbo A.V."/>
        </authorList>
    </citation>
    <scope>NUCLEOTIDE SEQUENCE [LARGE SCALE GENOMIC DNA]</scope>
    <source>
        <strain evidence="2 3">ND132</strain>
    </source>
</reference>
<dbReference type="SUPFAM" id="SSF89550">
    <property type="entry name" value="PHP domain-like"/>
    <property type="match status" value="1"/>
</dbReference>
<dbReference type="GO" id="GO:0035312">
    <property type="term" value="F:5'-3' DNA exonuclease activity"/>
    <property type="evidence" value="ECO:0007669"/>
    <property type="project" value="TreeGrafter"/>
</dbReference>
<dbReference type="Pfam" id="PF13263">
    <property type="entry name" value="PHP_C"/>
    <property type="match status" value="1"/>
</dbReference>
<sequence length="205" mass="22093">MYTVHMLIDLHVHSTCSPCSVLKPSEILANARSLGLDAVCITDHDTMSILTQCREGFQPDGLLLIVGMEYTTDQGDYLLFGDVRSLPHGLSAEILLPEVRALGGAAIAAHPCRTWRPADPVIFDRGLCAIAEVENGRNSAAENRHALELASGHDMTFVAGSDAHALEELGRCPTRFTVPVNSKADLIDALNRGLCRPSARHRSAA</sequence>
<name>F0JKT4_9BACT</name>
<dbReference type="eggNOG" id="COG0613">
    <property type="taxonomic scope" value="Bacteria"/>
</dbReference>
<dbReference type="SMART" id="SM00481">
    <property type="entry name" value="POLIIIAc"/>
    <property type="match status" value="1"/>
</dbReference>
<dbReference type="CDD" id="cd07432">
    <property type="entry name" value="PHP_HisPPase"/>
    <property type="match status" value="1"/>
</dbReference>
<dbReference type="Proteomes" id="UP000007845">
    <property type="component" value="Chromosome"/>
</dbReference>
<proteinExistence type="predicted"/>
<dbReference type="InterPro" id="IPR052018">
    <property type="entry name" value="PHP_domain"/>
</dbReference>
<dbReference type="InterPro" id="IPR004013">
    <property type="entry name" value="PHP_dom"/>
</dbReference>
<dbReference type="Pfam" id="PF02811">
    <property type="entry name" value="PHP"/>
    <property type="match status" value="1"/>
</dbReference>
<feature type="domain" description="Polymerase/histidinol phosphatase N-terminal" evidence="1">
    <location>
        <begin position="8"/>
        <end position="74"/>
    </location>
</feature>
<protein>
    <submittedName>
        <fullName evidence="2">PHP domain protein</fullName>
    </submittedName>
</protein>
<dbReference type="InterPro" id="IPR003141">
    <property type="entry name" value="Pol/His_phosphatase_N"/>
</dbReference>
<evidence type="ECO:0000313" key="3">
    <source>
        <dbReference type="Proteomes" id="UP000007845"/>
    </source>
</evidence>
<dbReference type="AlphaFoldDB" id="F0JKT4"/>
<dbReference type="PANTHER" id="PTHR42924:SF3">
    <property type="entry name" value="POLYMERASE_HISTIDINOL PHOSPHATASE N-TERMINAL DOMAIN-CONTAINING PROTEIN"/>
    <property type="match status" value="1"/>
</dbReference>
<keyword evidence="3" id="KW-1185">Reference proteome</keyword>
<dbReference type="KEGG" id="ddn:DND132_3330"/>
<dbReference type="SMR" id="F0JKT4"/>
<dbReference type="GO" id="GO:0004534">
    <property type="term" value="F:5'-3' RNA exonuclease activity"/>
    <property type="evidence" value="ECO:0007669"/>
    <property type="project" value="TreeGrafter"/>
</dbReference>
<accession>F0JKT4</accession>
<dbReference type="EMBL" id="CP003220">
    <property type="protein sequence ID" value="EGB16533.1"/>
    <property type="molecule type" value="Genomic_DNA"/>
</dbReference>
<organism evidence="2 3">
    <name type="scientific">Pseudodesulfovibrio mercurii</name>
    <dbReference type="NCBI Taxonomy" id="641491"/>
    <lineage>
        <taxon>Bacteria</taxon>
        <taxon>Pseudomonadati</taxon>
        <taxon>Thermodesulfobacteriota</taxon>
        <taxon>Desulfovibrionia</taxon>
        <taxon>Desulfovibrionales</taxon>
        <taxon>Desulfovibrionaceae</taxon>
    </lineage>
</organism>
<evidence type="ECO:0000313" key="2">
    <source>
        <dbReference type="EMBL" id="EGB16533.1"/>
    </source>
</evidence>
<dbReference type="HOGENOM" id="CLU_072983_1_1_7"/>
<dbReference type="PANTHER" id="PTHR42924">
    <property type="entry name" value="EXONUCLEASE"/>
    <property type="match status" value="1"/>
</dbReference>
<dbReference type="Gene3D" id="3.20.20.140">
    <property type="entry name" value="Metal-dependent hydrolases"/>
    <property type="match status" value="1"/>
</dbReference>